<dbReference type="InterPro" id="IPR050109">
    <property type="entry name" value="HTH-type_TetR-like_transc_reg"/>
</dbReference>
<dbReference type="eggNOG" id="COG1309">
    <property type="taxonomic scope" value="Bacteria"/>
</dbReference>
<dbReference type="InterPro" id="IPR001647">
    <property type="entry name" value="HTH_TetR"/>
</dbReference>
<evidence type="ECO:0000256" key="3">
    <source>
        <dbReference type="ARBA" id="ARBA00023163"/>
    </source>
</evidence>
<dbReference type="AlphaFoldDB" id="C8X9G2"/>
<evidence type="ECO:0000256" key="2">
    <source>
        <dbReference type="ARBA" id="ARBA00023125"/>
    </source>
</evidence>
<dbReference type="InterPro" id="IPR004111">
    <property type="entry name" value="Repressor_TetR_C"/>
</dbReference>
<dbReference type="PROSITE" id="PS50977">
    <property type="entry name" value="HTH_TETR_2"/>
    <property type="match status" value="1"/>
</dbReference>
<name>C8X9G2_NAKMY</name>
<dbReference type="SUPFAM" id="SSF48498">
    <property type="entry name" value="Tetracyclin repressor-like, C-terminal domain"/>
    <property type="match status" value="1"/>
</dbReference>
<keyword evidence="8" id="KW-1185">Reference proteome</keyword>
<evidence type="ECO:0000256" key="1">
    <source>
        <dbReference type="ARBA" id="ARBA00023015"/>
    </source>
</evidence>
<dbReference type="GO" id="GO:0003700">
    <property type="term" value="F:DNA-binding transcription factor activity"/>
    <property type="evidence" value="ECO:0007669"/>
    <property type="project" value="TreeGrafter"/>
</dbReference>
<dbReference type="EMBL" id="CP001737">
    <property type="protein sequence ID" value="ACV77230.1"/>
    <property type="molecule type" value="Genomic_DNA"/>
</dbReference>
<dbReference type="HOGENOM" id="CLU_069543_5_2_11"/>
<dbReference type="GO" id="GO:0045892">
    <property type="term" value="P:negative regulation of DNA-templated transcription"/>
    <property type="evidence" value="ECO:0007669"/>
    <property type="project" value="InterPro"/>
</dbReference>
<dbReference type="Gene3D" id="1.10.357.10">
    <property type="entry name" value="Tetracycline Repressor, domain 2"/>
    <property type="match status" value="1"/>
</dbReference>
<sequence length="237" mass="25197">MSPVEGDAAAAGSASRRRPGPRRSLDRTKVLDAAVGLLDEGGPEALSIRAVAGRLGVNPNAVYTYVASRSALEREIVERVFAESELELLTGPAPRWRSRLVSYTRSLRSVLLRHPAVAGLLMTAPMDGPSAVLIGERVLGALRDAGLAPDDAARGTYALIVQVVGFVALEVAETDGRPPLAPEAERIAARRAALEFLDPADWPLSAATRDVAAGWISTDQFDWSVERLLDGLVQRAG</sequence>
<dbReference type="KEGG" id="nml:Namu_0819"/>
<dbReference type="InParanoid" id="C8X9G2"/>
<proteinExistence type="predicted"/>
<accession>C8X9G2</accession>
<feature type="region of interest" description="Disordered" evidence="5">
    <location>
        <begin position="1"/>
        <end position="25"/>
    </location>
</feature>
<reference evidence="7 8" key="2">
    <citation type="journal article" date="2010" name="Stand. Genomic Sci.">
        <title>Complete genome sequence of Nakamurella multipartita type strain (Y-104).</title>
        <authorList>
            <person name="Tice H."/>
            <person name="Mayilraj S."/>
            <person name="Sims D."/>
            <person name="Lapidus A."/>
            <person name="Nolan M."/>
            <person name="Lucas S."/>
            <person name="Glavina Del Rio T."/>
            <person name="Copeland A."/>
            <person name="Cheng J.F."/>
            <person name="Meincke L."/>
            <person name="Bruce D."/>
            <person name="Goodwin L."/>
            <person name="Pitluck S."/>
            <person name="Ivanova N."/>
            <person name="Mavromatis K."/>
            <person name="Ovchinnikova G."/>
            <person name="Pati A."/>
            <person name="Chen A."/>
            <person name="Palaniappan K."/>
            <person name="Land M."/>
            <person name="Hauser L."/>
            <person name="Chang Y.J."/>
            <person name="Jeffries C.D."/>
            <person name="Detter J.C."/>
            <person name="Brettin T."/>
            <person name="Rohde M."/>
            <person name="Goker M."/>
            <person name="Bristow J."/>
            <person name="Eisen J.A."/>
            <person name="Markowitz V."/>
            <person name="Hugenholtz P."/>
            <person name="Kyrpides N.C."/>
            <person name="Klenk H.P."/>
            <person name="Chen F."/>
        </authorList>
    </citation>
    <scope>NUCLEOTIDE SEQUENCE [LARGE SCALE GENOMIC DNA]</scope>
    <source>
        <strain evidence="8">ATCC 700099 / DSM 44233 / CIP 104796 / JCM 9543 / NBRC 105858 / Y-104</strain>
    </source>
</reference>
<dbReference type="InterPro" id="IPR036271">
    <property type="entry name" value="Tet_transcr_reg_TetR-rel_C_sf"/>
</dbReference>
<keyword evidence="2 4" id="KW-0238">DNA-binding</keyword>
<dbReference type="PANTHER" id="PTHR30055:SF151">
    <property type="entry name" value="TRANSCRIPTIONAL REGULATORY PROTEIN"/>
    <property type="match status" value="1"/>
</dbReference>
<gene>
    <name evidence="7" type="ordered locus">Namu_0819</name>
</gene>
<organism evidence="7 8">
    <name type="scientific">Nakamurella multipartita (strain ATCC 700099 / DSM 44233 / CIP 104796 / JCM 9543 / NBRC 105858 / Y-104)</name>
    <name type="common">Microsphaera multipartita</name>
    <dbReference type="NCBI Taxonomy" id="479431"/>
    <lineage>
        <taxon>Bacteria</taxon>
        <taxon>Bacillati</taxon>
        <taxon>Actinomycetota</taxon>
        <taxon>Actinomycetes</taxon>
        <taxon>Nakamurellales</taxon>
        <taxon>Nakamurellaceae</taxon>
        <taxon>Nakamurella</taxon>
    </lineage>
</organism>
<dbReference type="RefSeq" id="WP_015746146.1">
    <property type="nucleotide sequence ID" value="NC_013235.1"/>
</dbReference>
<dbReference type="GO" id="GO:0000976">
    <property type="term" value="F:transcription cis-regulatory region binding"/>
    <property type="evidence" value="ECO:0007669"/>
    <property type="project" value="TreeGrafter"/>
</dbReference>
<dbReference type="Pfam" id="PF00440">
    <property type="entry name" value="TetR_N"/>
    <property type="match status" value="1"/>
</dbReference>
<evidence type="ECO:0000259" key="6">
    <source>
        <dbReference type="PROSITE" id="PS50977"/>
    </source>
</evidence>
<dbReference type="InterPro" id="IPR009057">
    <property type="entry name" value="Homeodomain-like_sf"/>
</dbReference>
<reference evidence="8" key="1">
    <citation type="submission" date="2009-09" db="EMBL/GenBank/DDBJ databases">
        <title>The complete genome of Nakamurella multipartita DSM 44233.</title>
        <authorList>
            <consortium name="US DOE Joint Genome Institute (JGI-PGF)"/>
            <person name="Lucas S."/>
            <person name="Copeland A."/>
            <person name="Lapidus A."/>
            <person name="Glavina del Rio T."/>
            <person name="Dalin E."/>
            <person name="Tice H."/>
            <person name="Bruce D."/>
            <person name="Goodwin L."/>
            <person name="Pitluck S."/>
            <person name="Kyrpides N."/>
            <person name="Mavromatis K."/>
            <person name="Ivanova N."/>
            <person name="Ovchinnikova G."/>
            <person name="Sims D."/>
            <person name="Meincke L."/>
            <person name="Brettin T."/>
            <person name="Detter J.C."/>
            <person name="Han C."/>
            <person name="Larimer F."/>
            <person name="Land M."/>
            <person name="Hauser L."/>
            <person name="Markowitz V."/>
            <person name="Cheng J.-F."/>
            <person name="Hugenholtz P."/>
            <person name="Woyke T."/>
            <person name="Wu D."/>
            <person name="Klenk H.-P."/>
            <person name="Eisen J.A."/>
        </authorList>
    </citation>
    <scope>NUCLEOTIDE SEQUENCE [LARGE SCALE GENOMIC DNA]</scope>
    <source>
        <strain evidence="8">ATCC 700099 / DSM 44233 / CIP 104796 / JCM 9543 / NBRC 105858 / Y-104</strain>
    </source>
</reference>
<dbReference type="Pfam" id="PF02909">
    <property type="entry name" value="TetR_C_1"/>
    <property type="match status" value="1"/>
</dbReference>
<dbReference type="SUPFAM" id="SSF46689">
    <property type="entry name" value="Homeodomain-like"/>
    <property type="match status" value="1"/>
</dbReference>
<keyword evidence="1" id="KW-0805">Transcription regulation</keyword>
<evidence type="ECO:0000313" key="8">
    <source>
        <dbReference type="Proteomes" id="UP000002218"/>
    </source>
</evidence>
<protein>
    <submittedName>
        <fullName evidence="7">Transcriptional regulator, TetR family</fullName>
    </submittedName>
</protein>
<feature type="DNA-binding region" description="H-T-H motif" evidence="4">
    <location>
        <begin position="47"/>
        <end position="66"/>
    </location>
</feature>
<dbReference type="STRING" id="479431.Namu_0819"/>
<evidence type="ECO:0000313" key="7">
    <source>
        <dbReference type="EMBL" id="ACV77230.1"/>
    </source>
</evidence>
<feature type="domain" description="HTH tetR-type" evidence="6">
    <location>
        <begin position="24"/>
        <end position="84"/>
    </location>
</feature>
<dbReference type="Proteomes" id="UP000002218">
    <property type="component" value="Chromosome"/>
</dbReference>
<keyword evidence="3" id="KW-0804">Transcription</keyword>
<evidence type="ECO:0000256" key="4">
    <source>
        <dbReference type="PROSITE-ProRule" id="PRU00335"/>
    </source>
</evidence>
<dbReference type="PANTHER" id="PTHR30055">
    <property type="entry name" value="HTH-TYPE TRANSCRIPTIONAL REGULATOR RUTR"/>
    <property type="match status" value="1"/>
</dbReference>
<evidence type="ECO:0000256" key="5">
    <source>
        <dbReference type="SAM" id="MobiDB-lite"/>
    </source>
</evidence>